<evidence type="ECO:0000313" key="10">
    <source>
        <dbReference type="EMBL" id="PWN90720.1"/>
    </source>
</evidence>
<dbReference type="GO" id="GO:0022627">
    <property type="term" value="C:cytosolic small ribosomal subunit"/>
    <property type="evidence" value="ECO:0007669"/>
    <property type="project" value="UniProtKB-UniRule"/>
</dbReference>
<dbReference type="AlphaFoldDB" id="A0A316YMF0"/>
<feature type="region of interest" description="Disordered" evidence="8">
    <location>
        <begin position="272"/>
        <end position="312"/>
    </location>
</feature>
<proteinExistence type="inferred from homology"/>
<evidence type="ECO:0000256" key="4">
    <source>
        <dbReference type="ARBA" id="ARBA00022980"/>
    </source>
</evidence>
<dbReference type="PANTHER" id="PTHR11489">
    <property type="entry name" value="40S RIBOSOMAL PROTEIN SA"/>
    <property type="match status" value="1"/>
</dbReference>
<dbReference type="InterPro" id="IPR032281">
    <property type="entry name" value="Ribosomal_uS2_C"/>
</dbReference>
<evidence type="ECO:0000256" key="1">
    <source>
        <dbReference type="ARBA" id="ARBA00004496"/>
    </source>
</evidence>
<feature type="domain" description="Small ribosomal subunit protein uS2 C-terminal" evidence="9">
    <location>
        <begin position="203"/>
        <end position="292"/>
    </location>
</feature>
<dbReference type="PRINTS" id="PR00395">
    <property type="entry name" value="RIBOSOMALS2"/>
</dbReference>
<keyword evidence="11" id="KW-1185">Reference proteome</keyword>
<dbReference type="Proteomes" id="UP000245768">
    <property type="component" value="Unassembled WGS sequence"/>
</dbReference>
<evidence type="ECO:0000256" key="2">
    <source>
        <dbReference type="ARBA" id="ARBA00006242"/>
    </source>
</evidence>
<reference evidence="10 11" key="1">
    <citation type="journal article" date="2018" name="Mol. Biol. Evol.">
        <title>Broad Genomic Sampling Reveals a Smut Pathogenic Ancestry of the Fungal Clade Ustilaginomycotina.</title>
        <authorList>
            <person name="Kijpornyongpan T."/>
            <person name="Mondo S.J."/>
            <person name="Barry K."/>
            <person name="Sandor L."/>
            <person name="Lee J."/>
            <person name="Lipzen A."/>
            <person name="Pangilinan J."/>
            <person name="LaButti K."/>
            <person name="Hainaut M."/>
            <person name="Henrissat B."/>
            <person name="Grigoriev I.V."/>
            <person name="Spatafora J.W."/>
            <person name="Aime M.C."/>
        </authorList>
    </citation>
    <scope>NUCLEOTIDE SEQUENCE [LARGE SCALE GENOMIC DNA]</scope>
    <source>
        <strain evidence="10 11">MCA 4198</strain>
    </source>
</reference>
<evidence type="ECO:0000256" key="8">
    <source>
        <dbReference type="SAM" id="MobiDB-lite"/>
    </source>
</evidence>
<accession>A0A316YMF0</accession>
<evidence type="ECO:0000259" key="9">
    <source>
        <dbReference type="Pfam" id="PF16122"/>
    </source>
</evidence>
<keyword evidence="3 6" id="KW-0963">Cytoplasm</keyword>
<dbReference type="SUPFAM" id="SSF52313">
    <property type="entry name" value="Ribosomal protein S2"/>
    <property type="match status" value="1"/>
</dbReference>
<evidence type="ECO:0000256" key="3">
    <source>
        <dbReference type="ARBA" id="ARBA00022490"/>
    </source>
</evidence>
<dbReference type="PROSITE" id="PS00962">
    <property type="entry name" value="RIBOSOMAL_S2_1"/>
    <property type="match status" value="1"/>
</dbReference>
<evidence type="ECO:0000256" key="7">
    <source>
        <dbReference type="RuleBase" id="RU003631"/>
    </source>
</evidence>
<dbReference type="GO" id="GO:0006412">
    <property type="term" value="P:translation"/>
    <property type="evidence" value="ECO:0007669"/>
    <property type="project" value="UniProtKB-UniRule"/>
</dbReference>
<dbReference type="GO" id="GO:0003735">
    <property type="term" value="F:structural constituent of ribosome"/>
    <property type="evidence" value="ECO:0007669"/>
    <property type="project" value="UniProtKB-UniRule"/>
</dbReference>
<dbReference type="InterPro" id="IPR023591">
    <property type="entry name" value="Ribosomal_uS2_flav_dom_sf"/>
</dbReference>
<gene>
    <name evidence="6" type="primary">RPS0</name>
    <name evidence="10" type="ORF">FA10DRAFT_267163</name>
</gene>
<evidence type="ECO:0000256" key="6">
    <source>
        <dbReference type="HAMAP-Rule" id="MF_03015"/>
    </source>
</evidence>
<dbReference type="EMBL" id="KZ819636">
    <property type="protein sequence ID" value="PWN90720.1"/>
    <property type="molecule type" value="Genomic_DNA"/>
</dbReference>
<sequence>MSKVPAVLNATDEDISLLLAANTHIGTKNCEKAMEPYVFKRRPDGIHLINIGKTWEKIVFAARILAAIENPADICVISGRPYGHRAVLKYAANAGATAIAGRFTPGSFTNYITRSFKEPRVIVVTDPRVDHQAIREASYVNIPVIAFCDTDAPLKHVDVAIPGNNKSKHSIGLLWWLLCREVLRIRGSVPRTSDGWGIMVDMFFYRDPEEVEREQAEALAAKQTAAAGIAGQEGGAEVGAQDNLDFAVEGTAAAGGLNPALAANIPTGENVDWANQGQSVQDWAADSGPSWEAGATAEGVTGAAQQPSSTWD</sequence>
<feature type="compositionally biased region" description="Low complexity" evidence="8">
    <location>
        <begin position="292"/>
        <end position="304"/>
    </location>
</feature>
<evidence type="ECO:0000313" key="11">
    <source>
        <dbReference type="Proteomes" id="UP000245768"/>
    </source>
</evidence>
<keyword evidence="4 6" id="KW-0689">Ribosomal protein</keyword>
<dbReference type="InterPro" id="IPR001865">
    <property type="entry name" value="Ribosomal_uS2"/>
</dbReference>
<dbReference type="FunCoup" id="A0A316YMF0">
    <property type="interactions" value="322"/>
</dbReference>
<dbReference type="Pfam" id="PF00318">
    <property type="entry name" value="Ribosomal_S2"/>
    <property type="match status" value="2"/>
</dbReference>
<dbReference type="STRING" id="215250.A0A316YMF0"/>
<dbReference type="InterPro" id="IPR005707">
    <property type="entry name" value="Ribosomal_uS2_euk/arc"/>
</dbReference>
<name>A0A316YMF0_9BASI</name>
<dbReference type="PROSITE" id="PS00963">
    <property type="entry name" value="RIBOSOMAL_S2_2"/>
    <property type="match status" value="1"/>
</dbReference>
<comment type="subcellular location">
    <subcellularLocation>
        <location evidence="1 6">Cytoplasm</location>
    </subcellularLocation>
</comment>
<dbReference type="InParanoid" id="A0A316YMF0"/>
<comment type="function">
    <text evidence="6">Required for the assembly and/or stability of the 40S ribosomal subunit. Required for the processing of the 20S rRNA-precursor to mature 18S rRNA in a late step of the maturation of 40S ribosomal subunits.</text>
</comment>
<evidence type="ECO:0000256" key="5">
    <source>
        <dbReference type="ARBA" id="ARBA00023274"/>
    </source>
</evidence>
<comment type="subunit">
    <text evidence="6">Component of the small ribosomal subunit. Mature ribosomes consist of a small (40S) and a large (60S) subunit. The 40S subunit contains about 33 different proteins and 1 molecule of RNA (18S). The 60S subunit contains about 49 different proteins and 3 molecules of RNA (25S, 5.8S and 5S). Interacts with RPS21.</text>
</comment>
<dbReference type="InterPro" id="IPR027498">
    <property type="entry name" value="Ribosomal_uS2_euk"/>
</dbReference>
<dbReference type="NCBIfam" id="TIGR01012">
    <property type="entry name" value="uS2_euk_arch"/>
    <property type="match status" value="1"/>
</dbReference>
<organism evidence="10 11">
    <name type="scientific">Acaromyces ingoldii</name>
    <dbReference type="NCBI Taxonomy" id="215250"/>
    <lineage>
        <taxon>Eukaryota</taxon>
        <taxon>Fungi</taxon>
        <taxon>Dikarya</taxon>
        <taxon>Basidiomycota</taxon>
        <taxon>Ustilaginomycotina</taxon>
        <taxon>Exobasidiomycetes</taxon>
        <taxon>Exobasidiales</taxon>
        <taxon>Cryptobasidiaceae</taxon>
        <taxon>Acaromyces</taxon>
    </lineage>
</organism>
<dbReference type="GO" id="GO:0000028">
    <property type="term" value="P:ribosomal small subunit assembly"/>
    <property type="evidence" value="ECO:0007669"/>
    <property type="project" value="UniProtKB-UniRule"/>
</dbReference>
<dbReference type="CDD" id="cd01425">
    <property type="entry name" value="RPS2"/>
    <property type="match status" value="1"/>
</dbReference>
<dbReference type="FunFam" id="3.40.50.10490:FF:000010">
    <property type="entry name" value="40S ribosomal protein S0"/>
    <property type="match status" value="1"/>
</dbReference>
<protein>
    <recommendedName>
        <fullName evidence="6">Small ribosomal subunit protein uS2</fullName>
    </recommendedName>
</protein>
<keyword evidence="5 6" id="KW-0687">Ribonucleoprotein</keyword>
<dbReference type="OrthoDB" id="414863at2759"/>
<dbReference type="Gene3D" id="3.40.50.10490">
    <property type="entry name" value="Glucose-6-phosphate isomerase like protein, domain 1"/>
    <property type="match status" value="1"/>
</dbReference>
<dbReference type="InterPro" id="IPR018130">
    <property type="entry name" value="Ribosomal_uS2_CS"/>
</dbReference>
<dbReference type="HAMAP" id="MF_03015">
    <property type="entry name" value="Ribosomal_S2_euk"/>
    <property type="match status" value="1"/>
</dbReference>
<dbReference type="Pfam" id="PF16122">
    <property type="entry name" value="40S_SA_C"/>
    <property type="match status" value="1"/>
</dbReference>
<comment type="similarity">
    <text evidence="2 6 7">Belongs to the universal ribosomal protein uS2 family.</text>
</comment>